<proteinExistence type="predicted"/>
<comment type="caution">
    <text evidence="1">The sequence shown here is derived from an EMBL/GenBank/DDBJ whole genome shotgun (WGS) entry which is preliminary data.</text>
</comment>
<dbReference type="RefSeq" id="WP_334484048.1">
    <property type="nucleotide sequence ID" value="NZ_JAZHRV010000001.1"/>
</dbReference>
<sequence>MHHPVMNNTKWNELRLAMYNTDPTPRWSTLCQNGYRSAPDREWYYHFRDGGYEDIVYVDILADDREHRERIRTAIKRIHVPGEETDDGFRIYGYAERGQMLDYL</sequence>
<dbReference type="Pfam" id="PF20383">
    <property type="entry name" value="DUF6678"/>
    <property type="match status" value="1"/>
</dbReference>
<protein>
    <submittedName>
        <fullName evidence="1">Uncharacterized protein</fullName>
    </submittedName>
</protein>
<evidence type="ECO:0000313" key="2">
    <source>
        <dbReference type="Proteomes" id="UP001364224"/>
    </source>
</evidence>
<dbReference type="InterPro" id="IPR046500">
    <property type="entry name" value="DUF6678"/>
</dbReference>
<dbReference type="EMBL" id="JAZHRV010000001">
    <property type="protein sequence ID" value="MEH2557636.1"/>
    <property type="molecule type" value="Genomic_DNA"/>
</dbReference>
<dbReference type="Proteomes" id="UP001364224">
    <property type="component" value="Unassembled WGS sequence"/>
</dbReference>
<organism evidence="1 2">
    <name type="scientific">Bradyrhizobium algeriense</name>
    <dbReference type="NCBI Taxonomy" id="634784"/>
    <lineage>
        <taxon>Bacteria</taxon>
        <taxon>Pseudomonadati</taxon>
        <taxon>Pseudomonadota</taxon>
        <taxon>Alphaproteobacteria</taxon>
        <taxon>Hyphomicrobiales</taxon>
        <taxon>Nitrobacteraceae</taxon>
        <taxon>Bradyrhizobium</taxon>
    </lineage>
</organism>
<name>A0ABU8BGE5_9BRAD</name>
<keyword evidence="2" id="KW-1185">Reference proteome</keyword>
<reference evidence="1 2" key="1">
    <citation type="submission" date="2024-02" db="EMBL/GenBank/DDBJ databases">
        <title>Adaptive strategies in a cosmopolitan and abundant soil bacterium.</title>
        <authorList>
            <person name="Carini P."/>
        </authorList>
    </citation>
    <scope>NUCLEOTIDE SEQUENCE [LARGE SCALE GENOMIC DNA]</scope>
    <source>
        <strain evidence="1 2">AZCC 1608</strain>
    </source>
</reference>
<evidence type="ECO:0000313" key="1">
    <source>
        <dbReference type="EMBL" id="MEH2557636.1"/>
    </source>
</evidence>
<accession>A0ABU8BGE5</accession>
<gene>
    <name evidence="1" type="ORF">V1286_005165</name>
</gene>